<sequence>MSSQASPATAPDKSVPKWLIRVIAVVLGIVVLVIAYFILAAFVPRWWAQRIGSLADQSIARGITWGLFFGFVCTFVPLLLLLFGALRMRRRGGRYLAPMAAILALIVAAPNLMTLTIVWGTGGGAHAGERILDVDGPGFRGATLTGAVVALLVFLLTGYFVARYRKRGKDLRRARNREGIDSAVDAMERSERNEHNNKR</sequence>
<feature type="transmembrane region" description="Helical" evidence="1">
    <location>
        <begin position="95"/>
        <end position="119"/>
    </location>
</feature>
<evidence type="ECO:0000313" key="2">
    <source>
        <dbReference type="EMBL" id="QXQ12592.1"/>
    </source>
</evidence>
<accession>A0ABX8S443</accession>
<keyword evidence="1" id="KW-1133">Transmembrane helix</keyword>
<dbReference type="Proteomes" id="UP000887023">
    <property type="component" value="Chromosome"/>
</dbReference>
<keyword evidence="1" id="KW-0472">Membrane</keyword>
<dbReference type="EMBL" id="CP079105">
    <property type="protein sequence ID" value="QXQ12592.1"/>
    <property type="molecule type" value="Genomic_DNA"/>
</dbReference>
<gene>
    <name evidence="2" type="ORF">KV203_11520</name>
</gene>
<evidence type="ECO:0000256" key="1">
    <source>
        <dbReference type="SAM" id="Phobius"/>
    </source>
</evidence>
<reference evidence="2" key="1">
    <citation type="submission" date="2021-07" db="EMBL/GenBank/DDBJ databases">
        <title>Candidatus Kaistella beijingensis sp. nov. isolated from a municipal wastewater treatment plant is involved in sludge foaming.</title>
        <authorList>
            <person name="Song Y."/>
            <person name="Liu S.-J."/>
        </authorList>
    </citation>
    <scope>NUCLEOTIDE SEQUENCE</scope>
    <source>
        <strain evidence="2">DSM 43998</strain>
    </source>
</reference>
<feature type="transmembrane region" description="Helical" evidence="1">
    <location>
        <begin position="139"/>
        <end position="162"/>
    </location>
</feature>
<feature type="transmembrane region" description="Helical" evidence="1">
    <location>
        <begin position="18"/>
        <end position="43"/>
    </location>
</feature>
<keyword evidence="1" id="KW-0812">Transmembrane</keyword>
<dbReference type="RefSeq" id="WP_174522052.1">
    <property type="nucleotide sequence ID" value="NZ_CBCRUZ010000017.1"/>
</dbReference>
<name>A0ABX8S443_9ACTN</name>
<feature type="transmembrane region" description="Helical" evidence="1">
    <location>
        <begin position="63"/>
        <end position="83"/>
    </location>
</feature>
<keyword evidence="3" id="KW-1185">Reference proteome</keyword>
<proteinExistence type="predicted"/>
<protein>
    <submittedName>
        <fullName evidence="2">Permease</fullName>
    </submittedName>
</protein>
<organism evidence="2 3">
    <name type="scientific">Skermania pinensis</name>
    <dbReference type="NCBI Taxonomy" id="39122"/>
    <lineage>
        <taxon>Bacteria</taxon>
        <taxon>Bacillati</taxon>
        <taxon>Actinomycetota</taxon>
        <taxon>Actinomycetes</taxon>
        <taxon>Mycobacteriales</taxon>
        <taxon>Gordoniaceae</taxon>
        <taxon>Skermania</taxon>
    </lineage>
</organism>
<evidence type="ECO:0000313" key="3">
    <source>
        <dbReference type="Proteomes" id="UP000887023"/>
    </source>
</evidence>